<dbReference type="STRING" id="1330018.A0A167JIH2"/>
<dbReference type="InterPro" id="IPR013154">
    <property type="entry name" value="ADH-like_N"/>
</dbReference>
<dbReference type="PANTHER" id="PTHR45348">
    <property type="entry name" value="HYPOTHETICAL OXIDOREDUCTASE (EUROFUNG)"/>
    <property type="match status" value="1"/>
</dbReference>
<dbReference type="OrthoDB" id="10257049at2759"/>
<evidence type="ECO:0000259" key="1">
    <source>
        <dbReference type="SMART" id="SM00829"/>
    </source>
</evidence>
<dbReference type="CDD" id="cd08249">
    <property type="entry name" value="enoyl_reductase_like"/>
    <property type="match status" value="1"/>
</dbReference>
<dbReference type="Gene3D" id="3.90.180.10">
    <property type="entry name" value="Medium-chain alcohol dehydrogenases, catalytic domain"/>
    <property type="match status" value="1"/>
</dbReference>
<dbReference type="InterPro" id="IPR011032">
    <property type="entry name" value="GroES-like_sf"/>
</dbReference>
<evidence type="ECO:0000313" key="2">
    <source>
        <dbReference type="EMBL" id="KZO93631.1"/>
    </source>
</evidence>
<feature type="domain" description="Enoyl reductase (ER)" evidence="1">
    <location>
        <begin position="16"/>
        <end position="314"/>
    </location>
</feature>
<dbReference type="Pfam" id="PF00107">
    <property type="entry name" value="ADH_zinc_N"/>
    <property type="match status" value="1"/>
</dbReference>
<dbReference type="SMART" id="SM00829">
    <property type="entry name" value="PKS_ER"/>
    <property type="match status" value="1"/>
</dbReference>
<sequence length="347" mass="36540">MSPPFKALSVTEHYQKTPLTLLDFDEPELAKGEILIENAAVAQNPIDWKQIDFDIGIMDVPWVVGGDVAGTVYKVGPGVTAFKTGDRVISFVERKTARHSGFQTYTIGNVTRTVKLPSSYTFEEGSTIPLAYVTAGAGLEAALDIVLPAPPADIPAASKNQPLLVWGGSSSVGAFVIQLAKAAGYTVLSTSSPRNHAYVKSLGASAVLDYNDPDVVSKIRAAAGPNLSLAYDSISENGSIEASVASITASTGKVAVILPPEPEKYSDQSTDSVKVVHTGAIKASDNPLIGQRVYGILSALLETHTLIANPVKVIPGGLLGINEGLQLGREYKVSGEKLVYTIADSKF</sequence>
<keyword evidence="3" id="KW-1185">Reference proteome</keyword>
<protein>
    <submittedName>
        <fullName evidence="2">GroES-like protein</fullName>
    </submittedName>
</protein>
<dbReference type="InterPro" id="IPR013149">
    <property type="entry name" value="ADH-like_C"/>
</dbReference>
<dbReference type="InterPro" id="IPR020843">
    <property type="entry name" value="ER"/>
</dbReference>
<proteinExistence type="predicted"/>
<gene>
    <name evidence="2" type="ORF">CALVIDRAFT_539803</name>
</gene>
<evidence type="ECO:0000313" key="3">
    <source>
        <dbReference type="Proteomes" id="UP000076738"/>
    </source>
</evidence>
<dbReference type="InterPro" id="IPR036291">
    <property type="entry name" value="NAD(P)-bd_dom_sf"/>
</dbReference>
<dbReference type="Proteomes" id="UP000076738">
    <property type="component" value="Unassembled WGS sequence"/>
</dbReference>
<dbReference type="GO" id="GO:0016651">
    <property type="term" value="F:oxidoreductase activity, acting on NAD(P)H"/>
    <property type="evidence" value="ECO:0007669"/>
    <property type="project" value="InterPro"/>
</dbReference>
<dbReference type="EMBL" id="KV417300">
    <property type="protein sequence ID" value="KZO93631.1"/>
    <property type="molecule type" value="Genomic_DNA"/>
</dbReference>
<organism evidence="2 3">
    <name type="scientific">Calocera viscosa (strain TUFC12733)</name>
    <dbReference type="NCBI Taxonomy" id="1330018"/>
    <lineage>
        <taxon>Eukaryota</taxon>
        <taxon>Fungi</taxon>
        <taxon>Dikarya</taxon>
        <taxon>Basidiomycota</taxon>
        <taxon>Agaricomycotina</taxon>
        <taxon>Dacrymycetes</taxon>
        <taxon>Dacrymycetales</taxon>
        <taxon>Dacrymycetaceae</taxon>
        <taxon>Calocera</taxon>
    </lineage>
</organism>
<dbReference type="Gene3D" id="3.40.50.720">
    <property type="entry name" value="NAD(P)-binding Rossmann-like Domain"/>
    <property type="match status" value="1"/>
</dbReference>
<dbReference type="SUPFAM" id="SSF51735">
    <property type="entry name" value="NAD(P)-binding Rossmann-fold domains"/>
    <property type="match status" value="1"/>
</dbReference>
<dbReference type="PANTHER" id="PTHR45348:SF2">
    <property type="entry name" value="ZINC-TYPE ALCOHOL DEHYDROGENASE-LIKE PROTEIN C2E1P3.01"/>
    <property type="match status" value="1"/>
</dbReference>
<dbReference type="SUPFAM" id="SSF50129">
    <property type="entry name" value="GroES-like"/>
    <property type="match status" value="1"/>
</dbReference>
<name>A0A167JIH2_CALVF</name>
<reference evidence="2 3" key="1">
    <citation type="journal article" date="2016" name="Mol. Biol. Evol.">
        <title>Comparative Genomics of Early-Diverging Mushroom-Forming Fungi Provides Insights into the Origins of Lignocellulose Decay Capabilities.</title>
        <authorList>
            <person name="Nagy L.G."/>
            <person name="Riley R."/>
            <person name="Tritt A."/>
            <person name="Adam C."/>
            <person name="Daum C."/>
            <person name="Floudas D."/>
            <person name="Sun H."/>
            <person name="Yadav J.S."/>
            <person name="Pangilinan J."/>
            <person name="Larsson K.H."/>
            <person name="Matsuura K."/>
            <person name="Barry K."/>
            <person name="Labutti K."/>
            <person name="Kuo R."/>
            <person name="Ohm R.A."/>
            <person name="Bhattacharya S.S."/>
            <person name="Shirouzu T."/>
            <person name="Yoshinaga Y."/>
            <person name="Martin F.M."/>
            <person name="Grigoriev I.V."/>
            <person name="Hibbett D.S."/>
        </authorList>
    </citation>
    <scope>NUCLEOTIDE SEQUENCE [LARGE SCALE GENOMIC DNA]</scope>
    <source>
        <strain evidence="2 3">TUFC12733</strain>
    </source>
</reference>
<accession>A0A167JIH2</accession>
<dbReference type="InterPro" id="IPR047122">
    <property type="entry name" value="Trans-enoyl_RdTase-like"/>
</dbReference>
<dbReference type="AlphaFoldDB" id="A0A167JIH2"/>
<dbReference type="Pfam" id="PF08240">
    <property type="entry name" value="ADH_N"/>
    <property type="match status" value="1"/>
</dbReference>